<protein>
    <submittedName>
        <fullName evidence="3">Gibberellin-regulated protein 9</fullName>
    </submittedName>
</protein>
<feature type="signal peptide" evidence="2">
    <location>
        <begin position="1"/>
        <end position="20"/>
    </location>
</feature>
<reference evidence="3 4" key="1">
    <citation type="journal article" date="2018" name="PLoS Genet.">
        <title>Population sequencing reveals clonal diversity and ancestral inbreeding in the grapevine cultivar Chardonnay.</title>
        <authorList>
            <person name="Roach M.J."/>
            <person name="Johnson D.L."/>
            <person name="Bohlmann J."/>
            <person name="van Vuuren H.J."/>
            <person name="Jones S.J."/>
            <person name="Pretorius I.S."/>
            <person name="Schmidt S.A."/>
            <person name="Borneman A.R."/>
        </authorList>
    </citation>
    <scope>NUCLEOTIDE SEQUENCE [LARGE SCALE GENOMIC DNA]</scope>
    <source>
        <strain evidence="4">cv. Chardonnay</strain>
        <tissue evidence="3">Leaf</tissue>
    </source>
</reference>
<dbReference type="AlphaFoldDB" id="A0A438JWD3"/>
<comment type="similarity">
    <text evidence="1">Belongs to the GASA family.</text>
</comment>
<comment type="caution">
    <text evidence="3">The sequence shown here is derived from an EMBL/GenBank/DDBJ whole genome shotgun (WGS) entry which is preliminary data.</text>
</comment>
<dbReference type="EMBL" id="QGNW01000025">
    <property type="protein sequence ID" value="RVX13249.1"/>
    <property type="molecule type" value="Genomic_DNA"/>
</dbReference>
<gene>
    <name evidence="3" type="primary">GASA9</name>
    <name evidence="3" type="ORF">CK203_017927</name>
</gene>
<dbReference type="Proteomes" id="UP000288805">
    <property type="component" value="Unassembled WGS sequence"/>
</dbReference>
<dbReference type="PANTHER" id="PTHR23201:SF20">
    <property type="entry name" value="GIBBERELLIN-REGULATED PROTEIN 9-LIKE"/>
    <property type="match status" value="1"/>
</dbReference>
<evidence type="ECO:0000256" key="2">
    <source>
        <dbReference type="SAM" id="SignalP"/>
    </source>
</evidence>
<name>A0A438JWD3_VITVI</name>
<dbReference type="InterPro" id="IPR003854">
    <property type="entry name" value="GASA"/>
</dbReference>
<accession>A0A438JWD3</accession>
<keyword evidence="2" id="KW-0732">Signal</keyword>
<sequence>MKLFSVFIISILLLQAFAEASLVISNAEHSLTSVDESRDEVALHKKSHPLKINCSYACSRRCRKASRKNVCSRACKTCCKRCHCVPPGTYGNKNMCPCYASLKTHGHKPKTFVPTTMGGHLGIARADIFVAGSTRWHAVTPLAASVTCSKTQLMPPRLAASVCTLGFAV</sequence>
<dbReference type="PANTHER" id="PTHR23201">
    <property type="entry name" value="EXTENSIN, PROLINE-RICH PROTEIN"/>
    <property type="match status" value="1"/>
</dbReference>
<dbReference type="Pfam" id="PF02704">
    <property type="entry name" value="GASA"/>
    <property type="match status" value="1"/>
</dbReference>
<feature type="chain" id="PRO_5019555510" evidence="2">
    <location>
        <begin position="21"/>
        <end position="169"/>
    </location>
</feature>
<evidence type="ECO:0000313" key="3">
    <source>
        <dbReference type="EMBL" id="RVX13249.1"/>
    </source>
</evidence>
<evidence type="ECO:0000313" key="4">
    <source>
        <dbReference type="Proteomes" id="UP000288805"/>
    </source>
</evidence>
<organism evidence="3 4">
    <name type="scientific">Vitis vinifera</name>
    <name type="common">Grape</name>
    <dbReference type="NCBI Taxonomy" id="29760"/>
    <lineage>
        <taxon>Eukaryota</taxon>
        <taxon>Viridiplantae</taxon>
        <taxon>Streptophyta</taxon>
        <taxon>Embryophyta</taxon>
        <taxon>Tracheophyta</taxon>
        <taxon>Spermatophyta</taxon>
        <taxon>Magnoliopsida</taxon>
        <taxon>eudicotyledons</taxon>
        <taxon>Gunneridae</taxon>
        <taxon>Pentapetalae</taxon>
        <taxon>rosids</taxon>
        <taxon>Vitales</taxon>
        <taxon>Vitaceae</taxon>
        <taxon>Viteae</taxon>
        <taxon>Vitis</taxon>
    </lineage>
</organism>
<evidence type="ECO:0000256" key="1">
    <source>
        <dbReference type="ARBA" id="ARBA00010582"/>
    </source>
</evidence>
<proteinExistence type="inferred from homology"/>